<reference evidence="3" key="1">
    <citation type="journal article" date="2023" name="bioRxiv">
        <title>Improved chromosome-level genome assembly for marigold (Tagetes erecta).</title>
        <authorList>
            <person name="Jiang F."/>
            <person name="Yuan L."/>
            <person name="Wang S."/>
            <person name="Wang H."/>
            <person name="Xu D."/>
            <person name="Wang A."/>
            <person name="Fan W."/>
        </authorList>
    </citation>
    <scope>NUCLEOTIDE SEQUENCE</scope>
    <source>
        <strain evidence="3">WSJ</strain>
        <tissue evidence="3">Leaf</tissue>
    </source>
</reference>
<evidence type="ECO:0000313" key="3">
    <source>
        <dbReference type="EMBL" id="KAK1420492.1"/>
    </source>
</evidence>
<dbReference type="AlphaFoldDB" id="A0AAD8KHJ0"/>
<gene>
    <name evidence="3" type="ORF">QVD17_22136</name>
</gene>
<dbReference type="SUPFAM" id="SSF56672">
    <property type="entry name" value="DNA/RNA polymerases"/>
    <property type="match status" value="1"/>
</dbReference>
<keyword evidence="4" id="KW-1185">Reference proteome</keyword>
<feature type="region of interest" description="Disordered" evidence="1">
    <location>
        <begin position="51"/>
        <end position="73"/>
    </location>
</feature>
<feature type="compositionally biased region" description="Polar residues" evidence="1">
    <location>
        <begin position="51"/>
        <end position="60"/>
    </location>
</feature>
<feature type="compositionally biased region" description="Basic and acidic residues" evidence="1">
    <location>
        <begin position="61"/>
        <end position="73"/>
    </location>
</feature>
<evidence type="ECO:0000313" key="4">
    <source>
        <dbReference type="Proteomes" id="UP001229421"/>
    </source>
</evidence>
<name>A0AAD8KHJ0_TARER</name>
<sequence length="585" mass="66246">MDSLTFTFQPSNIDSVRHSRIQSKSLTIGGFTDCNVRITSNLNNRRFASVTTRASFSNPQSEEKQQPEEGSVEEVRIPKAWLNASKALEARLVYDGRSQQVGIDCGETFSPVVKPSTIRTVLSLALSHSWSIHQLDVKNAFLHGNLTETVYMHQPPGFKDQQYPNHVCLLQRSLYGLKQAPRAWYQRFAEYVASIGFIHSQCDHSLFIYRKGHDIAYILLYVDDIILITSTPQLHNQIMSLLSHEFAMKDLGPLTYFLGIAVTRHSDSLFLSQQKYAKDVIDRAGMSSCKPVATPVDTNTKLSATDGDPFENITLYRQLAGALQYLTFTRPDISYAVQQICIHMHAPRTSHFNALKRILRYIQGTINFGLTLSKSGISSLIAYTDADWGGCPDTRHSTSGYCVYMGDNLLSWSSKRQSTMSRSSAEAEYRGVANVVSEISWLRNLLLELHHPLSHATLVYCDNVSAIYLSGNPVQHQRTKHIEMDIHFVREQVRRGRIHESEWLRATLHKWLDDEYCPEPTNVDISNVAARSYYKSLIENQTDLGDILLRMAMELETISYQESFHGAFSSANAAINLILERILHE</sequence>
<feature type="domain" description="Reverse transcriptase Ty1/copia-type" evidence="2">
    <location>
        <begin position="88"/>
        <end position="296"/>
    </location>
</feature>
<organism evidence="3 4">
    <name type="scientific">Tagetes erecta</name>
    <name type="common">African marigold</name>
    <dbReference type="NCBI Taxonomy" id="13708"/>
    <lineage>
        <taxon>Eukaryota</taxon>
        <taxon>Viridiplantae</taxon>
        <taxon>Streptophyta</taxon>
        <taxon>Embryophyta</taxon>
        <taxon>Tracheophyta</taxon>
        <taxon>Spermatophyta</taxon>
        <taxon>Magnoliopsida</taxon>
        <taxon>eudicotyledons</taxon>
        <taxon>Gunneridae</taxon>
        <taxon>Pentapetalae</taxon>
        <taxon>asterids</taxon>
        <taxon>campanulids</taxon>
        <taxon>Asterales</taxon>
        <taxon>Asteraceae</taxon>
        <taxon>Asteroideae</taxon>
        <taxon>Heliantheae alliance</taxon>
        <taxon>Tageteae</taxon>
        <taxon>Tagetes</taxon>
    </lineage>
</organism>
<proteinExistence type="predicted"/>
<dbReference type="EMBL" id="JAUHHV010000006">
    <property type="protein sequence ID" value="KAK1420492.1"/>
    <property type="molecule type" value="Genomic_DNA"/>
</dbReference>
<dbReference type="Proteomes" id="UP001229421">
    <property type="component" value="Unassembled WGS sequence"/>
</dbReference>
<dbReference type="InterPro" id="IPR043502">
    <property type="entry name" value="DNA/RNA_pol_sf"/>
</dbReference>
<accession>A0AAD8KHJ0</accession>
<dbReference type="CDD" id="cd09272">
    <property type="entry name" value="RNase_HI_RT_Ty1"/>
    <property type="match status" value="1"/>
</dbReference>
<comment type="caution">
    <text evidence="3">The sequence shown here is derived from an EMBL/GenBank/DDBJ whole genome shotgun (WGS) entry which is preliminary data.</text>
</comment>
<evidence type="ECO:0000256" key="1">
    <source>
        <dbReference type="SAM" id="MobiDB-lite"/>
    </source>
</evidence>
<dbReference type="PANTHER" id="PTHR11439">
    <property type="entry name" value="GAG-POL-RELATED RETROTRANSPOSON"/>
    <property type="match status" value="1"/>
</dbReference>
<dbReference type="Pfam" id="PF07727">
    <property type="entry name" value="RVT_2"/>
    <property type="match status" value="1"/>
</dbReference>
<dbReference type="InterPro" id="IPR013103">
    <property type="entry name" value="RVT_2"/>
</dbReference>
<protein>
    <recommendedName>
        <fullName evidence="2">Reverse transcriptase Ty1/copia-type domain-containing protein</fullName>
    </recommendedName>
</protein>
<evidence type="ECO:0000259" key="2">
    <source>
        <dbReference type="Pfam" id="PF07727"/>
    </source>
</evidence>
<dbReference type="PANTHER" id="PTHR11439:SF524">
    <property type="entry name" value="RNA-DIRECTED DNA POLYMERASE, PROTEIN KINASE RLK-PELLE-DLSV FAMILY"/>
    <property type="match status" value="1"/>
</dbReference>